<protein>
    <recommendedName>
        <fullName evidence="2">Coiled-coil domain-containing protein 25</fullName>
    </recommendedName>
</protein>
<comment type="subunit">
    <text evidence="3">Interacts (via cytoplasmic region) with ILK.</text>
</comment>
<dbReference type="PANTHER" id="PTHR13049:SF2">
    <property type="entry name" value="COILED-COIL DOMAIN-CONTAINING PROTEIN 25"/>
    <property type="match status" value="1"/>
</dbReference>
<evidence type="ECO:0000313" key="6">
    <source>
        <dbReference type="EMBL" id="CRK99200.1"/>
    </source>
</evidence>
<dbReference type="InterPro" id="IPR008532">
    <property type="entry name" value="NFACT_RNA-bd"/>
</dbReference>
<evidence type="ECO:0000313" key="7">
    <source>
        <dbReference type="Proteomes" id="UP000183832"/>
    </source>
</evidence>
<dbReference type="OrthoDB" id="200398at2759"/>
<evidence type="ECO:0000256" key="2">
    <source>
        <dbReference type="ARBA" id="ARBA00016700"/>
    </source>
</evidence>
<dbReference type="Pfam" id="PF05670">
    <property type="entry name" value="NFACT-R_1"/>
    <property type="match status" value="1"/>
</dbReference>
<proteinExistence type="inferred from homology"/>
<dbReference type="Proteomes" id="UP000183832">
    <property type="component" value="Unassembled WGS sequence"/>
</dbReference>
<feature type="compositionally biased region" description="Basic and acidic residues" evidence="4">
    <location>
        <begin position="139"/>
        <end position="182"/>
    </location>
</feature>
<evidence type="ECO:0000256" key="3">
    <source>
        <dbReference type="ARBA" id="ARBA00024214"/>
    </source>
</evidence>
<gene>
    <name evidence="6" type="ORF">CLUMA_CG012491</name>
</gene>
<evidence type="ECO:0000256" key="1">
    <source>
        <dbReference type="ARBA" id="ARBA00008998"/>
    </source>
</evidence>
<dbReference type="AlphaFoldDB" id="A0A1J1IG57"/>
<sequence length="209" mass="24622">MVFYFTSNVVSPPVKLFMGLDKYENEELIKWGFPEDVWFHVDNISSAHVYLRLQKGQTLDDVHHDVLIDACQLVKANSINGNKMNNIDIVYTMWENLKKTPSMDVGQVSFHNPKQVRKMRIEKRINEIVNRLNKTKVETHPDFRAEREARDAGERQDKKKIVREQKDREKEAEKKRLEDAELKSYASLHKTENMTTTNYDDNNDSDDFM</sequence>
<evidence type="ECO:0000256" key="4">
    <source>
        <dbReference type="SAM" id="MobiDB-lite"/>
    </source>
</evidence>
<feature type="region of interest" description="Disordered" evidence="4">
    <location>
        <begin position="139"/>
        <end position="209"/>
    </location>
</feature>
<feature type="domain" description="NFACT RNA-binding" evidence="5">
    <location>
        <begin position="1"/>
        <end position="112"/>
    </location>
</feature>
<dbReference type="PANTHER" id="PTHR13049">
    <property type="entry name" value="DUF814-RELATED"/>
    <property type="match status" value="1"/>
</dbReference>
<reference evidence="6 7" key="1">
    <citation type="submission" date="2015-04" db="EMBL/GenBank/DDBJ databases">
        <authorList>
            <person name="Syromyatnikov M.Y."/>
            <person name="Popov V.N."/>
        </authorList>
    </citation>
    <scope>NUCLEOTIDE SEQUENCE [LARGE SCALE GENOMIC DNA]</scope>
</reference>
<dbReference type="InterPro" id="IPR039730">
    <property type="entry name" value="Jlp2/Ccd25"/>
</dbReference>
<dbReference type="STRING" id="568069.A0A1J1IG57"/>
<dbReference type="EMBL" id="CVRI01000049">
    <property type="protein sequence ID" value="CRK99200.1"/>
    <property type="molecule type" value="Genomic_DNA"/>
</dbReference>
<accession>A0A1J1IG57</accession>
<evidence type="ECO:0000259" key="5">
    <source>
        <dbReference type="Pfam" id="PF05670"/>
    </source>
</evidence>
<keyword evidence="7" id="KW-1185">Reference proteome</keyword>
<organism evidence="6 7">
    <name type="scientific">Clunio marinus</name>
    <dbReference type="NCBI Taxonomy" id="568069"/>
    <lineage>
        <taxon>Eukaryota</taxon>
        <taxon>Metazoa</taxon>
        <taxon>Ecdysozoa</taxon>
        <taxon>Arthropoda</taxon>
        <taxon>Hexapoda</taxon>
        <taxon>Insecta</taxon>
        <taxon>Pterygota</taxon>
        <taxon>Neoptera</taxon>
        <taxon>Endopterygota</taxon>
        <taxon>Diptera</taxon>
        <taxon>Nematocera</taxon>
        <taxon>Chironomoidea</taxon>
        <taxon>Chironomidae</taxon>
        <taxon>Clunio</taxon>
    </lineage>
</organism>
<comment type="similarity">
    <text evidence="1">Belongs to the CCDC25 family.</text>
</comment>
<name>A0A1J1IG57_9DIPT</name>